<dbReference type="AlphaFoldDB" id="K9WYQ0"/>
<dbReference type="KEGG" id="csg:Cylst_2752"/>
<evidence type="ECO:0000313" key="3">
    <source>
        <dbReference type="Proteomes" id="UP000010475"/>
    </source>
</evidence>
<protein>
    <submittedName>
        <fullName evidence="2">Uncharacterized protein</fullName>
    </submittedName>
</protein>
<organism evidence="2 3">
    <name type="scientific">Cylindrospermum stagnale PCC 7417</name>
    <dbReference type="NCBI Taxonomy" id="56107"/>
    <lineage>
        <taxon>Bacteria</taxon>
        <taxon>Bacillati</taxon>
        <taxon>Cyanobacteriota</taxon>
        <taxon>Cyanophyceae</taxon>
        <taxon>Nostocales</taxon>
        <taxon>Nostocaceae</taxon>
        <taxon>Cylindrospermum</taxon>
    </lineage>
</organism>
<dbReference type="PATRIC" id="fig|56107.3.peg.3047"/>
<dbReference type="HOGENOM" id="CLU_036803_0_0_3"/>
<keyword evidence="1" id="KW-1133">Transmembrane helix</keyword>
<reference evidence="2 3" key="1">
    <citation type="submission" date="2012-06" db="EMBL/GenBank/DDBJ databases">
        <title>Finished chromosome of genome of Cylindrospermum stagnale PCC 7417.</title>
        <authorList>
            <consortium name="US DOE Joint Genome Institute"/>
            <person name="Gugger M."/>
            <person name="Coursin T."/>
            <person name="Rippka R."/>
            <person name="Tandeau De Marsac N."/>
            <person name="Huntemann M."/>
            <person name="Wei C.-L."/>
            <person name="Han J."/>
            <person name="Detter J.C."/>
            <person name="Han C."/>
            <person name="Tapia R."/>
            <person name="Chen A."/>
            <person name="Kyrpides N."/>
            <person name="Mavromatis K."/>
            <person name="Markowitz V."/>
            <person name="Szeto E."/>
            <person name="Ivanova N."/>
            <person name="Pagani I."/>
            <person name="Pati A."/>
            <person name="Goodwin L."/>
            <person name="Nordberg H.P."/>
            <person name="Cantor M.N."/>
            <person name="Hua S.X."/>
            <person name="Woyke T."/>
            <person name="Kerfeld C.A."/>
        </authorList>
    </citation>
    <scope>NUCLEOTIDE SEQUENCE [LARGE SCALE GENOMIC DNA]</scope>
    <source>
        <strain evidence="2 3">PCC 7417</strain>
    </source>
</reference>
<sequence>MSFKLYAPNVHLFAFHLQEDEHGNDTDWLWQNCDQIIAKVLQQRFQLKHDWLDVTQKKDSYRIALTKPEKVKNNNFLVSLKGDVNFNSQPIAVTGIVYPLRLFDSYGLWLNLRRPQEENGQKTEDVEIEFLQQLNPDNCLFLTDTDEFLGETLLITAFLTDEDKNKSAAELRLLADACLTAFLPADSLPPFNRSASLIGSQIFEYGLSNLSNYRHILVWLFANTDAEDKLIDKYYTQLIELFFFRNKVISAFKDSRKIYQKLKECYAKIEVEIQILQNLGNDPRLSNDDLDKLQIKIKSLPQLALDHENLLRYLVDFQNTIYINGQNYKNKLEEIQSLLPDENLEFLEYFYQKNYPYFQEQIKVDLGYFQNGSSLLDKAIASIRGIVEIERSRLARDQAELAETDRTAREQAAALVRTAKEKADQQLQNSITSIGTGIAAGSFIASSSGLITTPWRIPGDKDASNYPHPFIISLVLSTVIGLAVWLLCKTWLPEKNK</sequence>
<evidence type="ECO:0000256" key="1">
    <source>
        <dbReference type="SAM" id="Phobius"/>
    </source>
</evidence>
<feature type="transmembrane region" description="Helical" evidence="1">
    <location>
        <begin position="470"/>
        <end position="488"/>
    </location>
</feature>
<dbReference type="RefSeq" id="WP_015208202.1">
    <property type="nucleotide sequence ID" value="NC_019757.1"/>
</dbReference>
<proteinExistence type="predicted"/>
<dbReference type="STRING" id="56107.Cylst_2752"/>
<keyword evidence="1" id="KW-0812">Transmembrane</keyword>
<dbReference type="OrthoDB" id="448901at2"/>
<evidence type="ECO:0000313" key="2">
    <source>
        <dbReference type="EMBL" id="AFZ24949.1"/>
    </source>
</evidence>
<gene>
    <name evidence="2" type="ORF">Cylst_2752</name>
</gene>
<keyword evidence="3" id="KW-1185">Reference proteome</keyword>
<keyword evidence="1" id="KW-0472">Membrane</keyword>
<dbReference type="EMBL" id="CP003642">
    <property type="protein sequence ID" value="AFZ24949.1"/>
    <property type="molecule type" value="Genomic_DNA"/>
</dbReference>
<dbReference type="Proteomes" id="UP000010475">
    <property type="component" value="Chromosome"/>
</dbReference>
<accession>K9WYQ0</accession>
<dbReference type="eggNOG" id="ENOG502Z9VG">
    <property type="taxonomic scope" value="Bacteria"/>
</dbReference>
<name>K9WYQ0_9NOST</name>